<dbReference type="Gene3D" id="3.40.50.300">
    <property type="entry name" value="P-loop containing nucleotide triphosphate hydrolases"/>
    <property type="match status" value="1"/>
</dbReference>
<dbReference type="PANTHER" id="PTHR45865:SF1">
    <property type="entry name" value="E3 UBIQUITIN-PROTEIN LIGASE SHPRH"/>
    <property type="match status" value="1"/>
</dbReference>
<dbReference type="Proteomes" id="UP000738349">
    <property type="component" value="Unassembled WGS sequence"/>
</dbReference>
<organism evidence="1 2">
    <name type="scientific">Dactylonectria macrodidyma</name>
    <dbReference type="NCBI Taxonomy" id="307937"/>
    <lineage>
        <taxon>Eukaryota</taxon>
        <taxon>Fungi</taxon>
        <taxon>Dikarya</taxon>
        <taxon>Ascomycota</taxon>
        <taxon>Pezizomycotina</taxon>
        <taxon>Sordariomycetes</taxon>
        <taxon>Hypocreomycetidae</taxon>
        <taxon>Hypocreales</taxon>
        <taxon>Nectriaceae</taxon>
        <taxon>Dactylonectria</taxon>
    </lineage>
</organism>
<dbReference type="PANTHER" id="PTHR45865">
    <property type="entry name" value="E3 UBIQUITIN-PROTEIN LIGASE SHPRH FAMILY MEMBER"/>
    <property type="match status" value="1"/>
</dbReference>
<feature type="non-terminal residue" evidence="1">
    <location>
        <position position="1"/>
    </location>
</feature>
<keyword evidence="2" id="KW-1185">Reference proteome</keyword>
<protein>
    <recommendedName>
        <fullName evidence="3">Helicase C-terminal domain-containing protein</fullName>
    </recommendedName>
</protein>
<evidence type="ECO:0000313" key="2">
    <source>
        <dbReference type="Proteomes" id="UP000738349"/>
    </source>
</evidence>
<dbReference type="InterPro" id="IPR052583">
    <property type="entry name" value="ATP-helicase/E3_Ub-Ligase"/>
</dbReference>
<dbReference type="AlphaFoldDB" id="A0A9P9FI71"/>
<proteinExistence type="predicted"/>
<dbReference type="OrthoDB" id="448448at2759"/>
<gene>
    <name evidence="1" type="ORF">EDB81DRAFT_642259</name>
</gene>
<name>A0A9P9FI71_9HYPO</name>
<accession>A0A9P9FI71</accession>
<reference evidence="1" key="1">
    <citation type="journal article" date="2021" name="Nat. Commun.">
        <title>Genetic determinants of endophytism in the Arabidopsis root mycobiome.</title>
        <authorList>
            <person name="Mesny F."/>
            <person name="Miyauchi S."/>
            <person name="Thiergart T."/>
            <person name="Pickel B."/>
            <person name="Atanasova L."/>
            <person name="Karlsson M."/>
            <person name="Huettel B."/>
            <person name="Barry K.W."/>
            <person name="Haridas S."/>
            <person name="Chen C."/>
            <person name="Bauer D."/>
            <person name="Andreopoulos W."/>
            <person name="Pangilinan J."/>
            <person name="LaButti K."/>
            <person name="Riley R."/>
            <person name="Lipzen A."/>
            <person name="Clum A."/>
            <person name="Drula E."/>
            <person name="Henrissat B."/>
            <person name="Kohler A."/>
            <person name="Grigoriev I.V."/>
            <person name="Martin F.M."/>
            <person name="Hacquard S."/>
        </authorList>
    </citation>
    <scope>NUCLEOTIDE SEQUENCE</scope>
    <source>
        <strain evidence="1">MPI-CAGE-AT-0147</strain>
    </source>
</reference>
<dbReference type="EMBL" id="JAGMUV010000004">
    <property type="protein sequence ID" value="KAH7161924.1"/>
    <property type="molecule type" value="Genomic_DNA"/>
</dbReference>
<evidence type="ECO:0008006" key="3">
    <source>
        <dbReference type="Google" id="ProtNLM"/>
    </source>
</evidence>
<comment type="caution">
    <text evidence="1">The sequence shown here is derived from an EMBL/GenBank/DDBJ whole genome shotgun (WGS) entry which is preliminary data.</text>
</comment>
<dbReference type="SUPFAM" id="SSF52540">
    <property type="entry name" value="P-loop containing nucleoside triphosphate hydrolases"/>
    <property type="match status" value="1"/>
</dbReference>
<sequence length="69" mass="7753">WNPSVESQAIGRVSRLGQDKAVTVTRYLVRGTVEVVRYVLSLTIIQPVPLTSTLRKCTPNRSERSNLQN</sequence>
<dbReference type="InterPro" id="IPR027417">
    <property type="entry name" value="P-loop_NTPase"/>
</dbReference>
<evidence type="ECO:0000313" key="1">
    <source>
        <dbReference type="EMBL" id="KAH7161924.1"/>
    </source>
</evidence>